<dbReference type="GeneID" id="71202827"/>
<sequence length="699" mass="74130">MKVISEAIGAKQFARNKRVRSGKRLSRIALAIVLCSLPALSHAGTPLKVDSEFLVNTHISERQISPSVGRLNDGHFLIVWQSNKQDGSGDGIYAQRYDASGSAVDSEFLVNSNTSGSQMRPEVATLLDGSFVVVWETSGTGGAEIAAQRFNADGTRAGGEVTLHTSTAQSVSGVSISPLATGGYLVGWSEYSSADSDSYSFASVFNSSGVLQISQPMQKSGASFPAIAQTNDNGFLMVAKSTRNNRIIGQQFDANGDIKGAEFFVSTASGFPEGSPSVNQLSNGEFVVVWSSLDRDGHASGVYARHFNSNAVAKGADFLVNTHTQDDQTSATSTALDNGGYLISWQSWQQDGSQDGIYVQAFNNDGSRNGEEFLANTTTDDTQFLPAINAVSDNDFVVSWTSLVNSNDYNIYAQRFQLEAVQANIMTITPPQTTVLEGDVVTLPLQVSGADIYGLDAIVSLSDTTKARVSGGEYGEFLPSDERLSVPMGINDNQWDGALALMAPATAKSGEGNFATVTLIAEQAGTVNLTLQAQMTDQQGNYLNQSNTDYAFTIEESVTLTGNVADLGIAGDFVYVTLYINGQRVTINPDGSFSVRVGLGEVTMSLAAPGHLTAEKQITLAAGQADIDFGQINLVGGDSNGDNLIDIADLTQLLGAYRSVDGQQNGYVMAADFNRDGAINLQDLTLLGANFGKQGPQSW</sequence>
<dbReference type="EMBL" id="AHCD03000027">
    <property type="protein sequence ID" value="KAF7787970.1"/>
    <property type="molecule type" value="Genomic_DNA"/>
</dbReference>
<dbReference type="PROSITE" id="PS51766">
    <property type="entry name" value="DOCKERIN"/>
    <property type="match status" value="1"/>
</dbReference>
<evidence type="ECO:0000259" key="2">
    <source>
        <dbReference type="PROSITE" id="PS51766"/>
    </source>
</evidence>
<evidence type="ECO:0000313" key="3">
    <source>
        <dbReference type="EMBL" id="KAF7787970.1"/>
    </source>
</evidence>
<organism evidence="3 4">
    <name type="scientific">Pseudoalteromonas rubra</name>
    <dbReference type="NCBI Taxonomy" id="43658"/>
    <lineage>
        <taxon>Bacteria</taxon>
        <taxon>Pseudomonadati</taxon>
        <taxon>Pseudomonadota</taxon>
        <taxon>Gammaproteobacteria</taxon>
        <taxon>Alteromonadales</taxon>
        <taxon>Pseudoalteromonadaceae</taxon>
        <taxon>Pseudoalteromonas</taxon>
    </lineage>
</organism>
<dbReference type="PROSITE" id="PS00018">
    <property type="entry name" value="EF_HAND_1"/>
    <property type="match status" value="2"/>
</dbReference>
<gene>
    <name evidence="3" type="ORF">PRUB_a2509</name>
</gene>
<name>A0A8T0CBL7_9GAMM</name>
<accession>A0A8T0CBL7</accession>
<reference evidence="3 4" key="1">
    <citation type="journal article" date="2012" name="J. Bacteriol.">
        <title>Genome sequence of the cycloprodigiosin-producing bacterial strain Pseudoalteromonas rubra ATCC 29570(T).</title>
        <authorList>
            <person name="Xie B.B."/>
            <person name="Shu Y.L."/>
            <person name="Qin Q.L."/>
            <person name="Rong J.C."/>
            <person name="Zhang X.Y."/>
            <person name="Chen X.L."/>
            <person name="Zhou B.C."/>
            <person name="Zhang Y.Z."/>
        </authorList>
    </citation>
    <scope>NUCLEOTIDE SEQUENCE [LARGE SCALE GENOMIC DNA]</scope>
    <source>
        <strain evidence="3 4">DSM 6842</strain>
    </source>
</reference>
<evidence type="ECO:0000313" key="4">
    <source>
        <dbReference type="Proteomes" id="UP000016480"/>
    </source>
</evidence>
<dbReference type="Pfam" id="PF00404">
    <property type="entry name" value="Dockerin_1"/>
    <property type="match status" value="1"/>
</dbReference>
<dbReference type="Gene3D" id="2.60.40.4130">
    <property type="match status" value="1"/>
</dbReference>
<dbReference type="InterPro" id="IPR002105">
    <property type="entry name" value="Dockerin_1_rpt"/>
</dbReference>
<dbReference type="Gene3D" id="2.60.40.680">
    <property type="match status" value="1"/>
</dbReference>
<dbReference type="CDD" id="cd14254">
    <property type="entry name" value="Dockerin_II"/>
    <property type="match status" value="1"/>
</dbReference>
<dbReference type="GO" id="GO:0004553">
    <property type="term" value="F:hydrolase activity, hydrolyzing O-glycosyl compounds"/>
    <property type="evidence" value="ECO:0007669"/>
    <property type="project" value="InterPro"/>
</dbReference>
<comment type="caution">
    <text evidence="3">The sequence shown here is derived from an EMBL/GenBank/DDBJ whole genome shotgun (WGS) entry which is preliminary data.</text>
</comment>
<dbReference type="Proteomes" id="UP000016480">
    <property type="component" value="Unassembled WGS sequence"/>
</dbReference>
<feature type="chain" id="PRO_5035944238" description="Dockerin domain-containing protein" evidence="1">
    <location>
        <begin position="44"/>
        <end position="699"/>
    </location>
</feature>
<feature type="domain" description="Dockerin" evidence="2">
    <location>
        <begin position="632"/>
        <end position="697"/>
    </location>
</feature>
<dbReference type="RefSeq" id="WP_242065217.1">
    <property type="nucleotide sequence ID" value="NZ_AHCD03000027.1"/>
</dbReference>
<dbReference type="AlphaFoldDB" id="A0A8T0CBL7"/>
<dbReference type="InterPro" id="IPR016134">
    <property type="entry name" value="Dockerin_dom"/>
</dbReference>
<protein>
    <recommendedName>
        <fullName evidence="2">Dockerin domain-containing protein</fullName>
    </recommendedName>
</protein>
<proteinExistence type="predicted"/>
<dbReference type="GO" id="GO:0000272">
    <property type="term" value="P:polysaccharide catabolic process"/>
    <property type="evidence" value="ECO:0007669"/>
    <property type="project" value="InterPro"/>
</dbReference>
<feature type="signal peptide" evidence="1">
    <location>
        <begin position="1"/>
        <end position="43"/>
    </location>
</feature>
<dbReference type="InterPro" id="IPR018247">
    <property type="entry name" value="EF_Hand_1_Ca_BS"/>
</dbReference>
<dbReference type="SUPFAM" id="SSF63446">
    <property type="entry name" value="Type I dockerin domain"/>
    <property type="match status" value="1"/>
</dbReference>
<evidence type="ECO:0000256" key="1">
    <source>
        <dbReference type="SAM" id="SignalP"/>
    </source>
</evidence>
<keyword evidence="1" id="KW-0732">Signal</keyword>
<dbReference type="InterPro" id="IPR036439">
    <property type="entry name" value="Dockerin_dom_sf"/>
</dbReference>
<dbReference type="CDD" id="cd08547">
    <property type="entry name" value="Type_II_cohesin"/>
    <property type="match status" value="1"/>
</dbReference>